<evidence type="ECO:0000313" key="2">
    <source>
        <dbReference type="EMBL" id="MDX7998293.1"/>
    </source>
</evidence>
<reference evidence="3" key="1">
    <citation type="journal article" date="2024" name="Toxins">
        <title>Genome Sequence Analysis of Native Xenorhabdus Strains Isolated from Entomopathogenic Nematodes in Argentina.</title>
        <authorList>
            <person name="Palma L."/>
            <person name="Frizzo L."/>
            <person name="Kaiser S."/>
            <person name="Berry C."/>
            <person name="Caballero P."/>
            <person name="Bode H.B."/>
            <person name="Del Valle E.E."/>
        </authorList>
    </citation>
    <scope>NUCLEOTIDE SEQUENCE [LARGE SCALE GENOMIC DNA]</scope>
    <source>
        <strain evidence="3">Reich</strain>
    </source>
</reference>
<dbReference type="InterPro" id="IPR053176">
    <property type="entry name" value="T6SS_TssE1-like"/>
</dbReference>
<evidence type="ECO:0000313" key="3">
    <source>
        <dbReference type="Proteomes" id="UP001271640"/>
    </source>
</evidence>
<dbReference type="Proteomes" id="UP001271640">
    <property type="component" value="Unassembled WGS sequence"/>
</dbReference>
<keyword evidence="3" id="KW-1185">Reference proteome</keyword>
<dbReference type="InterPro" id="IPR007048">
    <property type="entry name" value="IraD/Gp25-like"/>
</dbReference>
<dbReference type="PANTHER" id="PTHR38595:SF1">
    <property type="entry name" value="TYPE VI SECRETION SYSTEM COMPONENT TSSE1"/>
    <property type="match status" value="1"/>
</dbReference>
<name>A0ABU4SI14_9GAMM</name>
<sequence length="184" mass="21038">MNDNLNLLHGGYRSRSNATRITAKDRVQPSLLDKLTDNEPDKKKEAINNYLLSHSAFRQSVMKDLQWLLNSINSESDQDLTPFPEICKSVYNFGLVPLAGKPLSEIEKEDIQHRIISAIRIFEPRIIPDGLEVSCVTDTDSLILYNTLPIEIKGFLWCIPWQIEFLFHADIDLENGYFTVKDAS</sequence>
<proteinExistence type="predicted"/>
<dbReference type="PANTHER" id="PTHR38595">
    <property type="entry name" value="CYTOPLASMIC PROTEIN-RELATED"/>
    <property type="match status" value="1"/>
</dbReference>
<feature type="domain" description="IraD/Gp25-like" evidence="1">
    <location>
        <begin position="57"/>
        <end position="158"/>
    </location>
</feature>
<evidence type="ECO:0000259" key="1">
    <source>
        <dbReference type="Pfam" id="PF04965"/>
    </source>
</evidence>
<gene>
    <name evidence="2" type="ORF">FE394_03555</name>
</gene>
<organism evidence="2 3">
    <name type="scientific">Xenorhabdus littoralis</name>
    <dbReference type="NCBI Taxonomy" id="2582835"/>
    <lineage>
        <taxon>Bacteria</taxon>
        <taxon>Pseudomonadati</taxon>
        <taxon>Pseudomonadota</taxon>
        <taxon>Gammaproteobacteria</taxon>
        <taxon>Enterobacterales</taxon>
        <taxon>Morganellaceae</taxon>
        <taxon>Xenorhabdus</taxon>
    </lineage>
</organism>
<protein>
    <submittedName>
        <fullName evidence="2">Type VI secretion system baseplate subunit TssE</fullName>
    </submittedName>
</protein>
<dbReference type="RefSeq" id="WP_319925034.1">
    <property type="nucleotide sequence ID" value="NZ_VCDP01000010.1"/>
</dbReference>
<comment type="caution">
    <text evidence="2">The sequence shown here is derived from an EMBL/GenBank/DDBJ whole genome shotgun (WGS) entry which is preliminary data.</text>
</comment>
<dbReference type="SUPFAM" id="SSF160719">
    <property type="entry name" value="gpW/gp25-like"/>
    <property type="match status" value="1"/>
</dbReference>
<dbReference type="EMBL" id="VCDP01000010">
    <property type="protein sequence ID" value="MDX7998293.1"/>
    <property type="molecule type" value="Genomic_DNA"/>
</dbReference>
<dbReference type="Pfam" id="PF04965">
    <property type="entry name" value="GPW_gp25"/>
    <property type="match status" value="1"/>
</dbReference>
<accession>A0ABU4SI14</accession>